<dbReference type="EMBL" id="BOSL01000033">
    <property type="protein sequence ID" value="GIP56153.1"/>
    <property type="molecule type" value="Genomic_DNA"/>
</dbReference>
<dbReference type="SUPFAM" id="SSF48498">
    <property type="entry name" value="Tetracyclin repressor-like, C-terminal domain"/>
    <property type="match status" value="1"/>
</dbReference>
<feature type="domain" description="HTH tetR-type" evidence="3">
    <location>
        <begin position="13"/>
        <end position="73"/>
    </location>
</feature>
<dbReference type="InterPro" id="IPR050624">
    <property type="entry name" value="HTH-type_Tx_Regulator"/>
</dbReference>
<dbReference type="Pfam" id="PF00440">
    <property type="entry name" value="TetR_N"/>
    <property type="match status" value="1"/>
</dbReference>
<name>A0ABQ4MJJ0_9BACL</name>
<dbReference type="Proteomes" id="UP000679992">
    <property type="component" value="Unassembled WGS sequence"/>
</dbReference>
<organism evidence="4 5">
    <name type="scientific">Paenibacillus vini</name>
    <dbReference type="NCBI Taxonomy" id="1476024"/>
    <lineage>
        <taxon>Bacteria</taxon>
        <taxon>Bacillati</taxon>
        <taxon>Bacillota</taxon>
        <taxon>Bacilli</taxon>
        <taxon>Bacillales</taxon>
        <taxon>Paenibacillaceae</taxon>
        <taxon>Paenibacillus</taxon>
    </lineage>
</organism>
<evidence type="ECO:0000256" key="1">
    <source>
        <dbReference type="ARBA" id="ARBA00023125"/>
    </source>
</evidence>
<dbReference type="SUPFAM" id="SSF46689">
    <property type="entry name" value="Homeodomain-like"/>
    <property type="match status" value="1"/>
</dbReference>
<dbReference type="RefSeq" id="WP_244861714.1">
    <property type="nucleotide sequence ID" value="NZ_BOSL01000033.1"/>
</dbReference>
<proteinExistence type="predicted"/>
<feature type="DNA-binding region" description="H-T-H motif" evidence="2">
    <location>
        <begin position="36"/>
        <end position="55"/>
    </location>
</feature>
<keyword evidence="5" id="KW-1185">Reference proteome</keyword>
<evidence type="ECO:0000256" key="2">
    <source>
        <dbReference type="PROSITE-ProRule" id="PRU00335"/>
    </source>
</evidence>
<dbReference type="PANTHER" id="PTHR43479:SF21">
    <property type="entry name" value="TRANSCRIPTIONAL REGULATOR, TETR FAMILY"/>
    <property type="match status" value="1"/>
</dbReference>
<accession>A0ABQ4MJJ0</accession>
<dbReference type="InterPro" id="IPR036271">
    <property type="entry name" value="Tet_transcr_reg_TetR-rel_C_sf"/>
</dbReference>
<comment type="caution">
    <text evidence="4">The sequence shown here is derived from an EMBL/GenBank/DDBJ whole genome shotgun (WGS) entry which is preliminary data.</text>
</comment>
<keyword evidence="1 2" id="KW-0238">DNA-binding</keyword>
<dbReference type="InterPro" id="IPR009057">
    <property type="entry name" value="Homeodomain-like_sf"/>
</dbReference>
<protein>
    <submittedName>
        <fullName evidence="4">TetR family transcriptional regulator</fullName>
    </submittedName>
</protein>
<gene>
    <name evidence="4" type="ORF">J42TS3_51880</name>
</gene>
<evidence type="ECO:0000313" key="5">
    <source>
        <dbReference type="Proteomes" id="UP000679992"/>
    </source>
</evidence>
<dbReference type="Gene3D" id="1.10.357.10">
    <property type="entry name" value="Tetracycline Repressor, domain 2"/>
    <property type="match status" value="1"/>
</dbReference>
<dbReference type="InterPro" id="IPR001647">
    <property type="entry name" value="HTH_TetR"/>
</dbReference>
<reference evidence="4 5" key="1">
    <citation type="submission" date="2021-03" db="EMBL/GenBank/DDBJ databases">
        <title>Antimicrobial resistance genes in bacteria isolated from Japanese honey, and their potential for conferring macrolide and lincosamide resistance in the American foulbrood pathogen Paenibacillus larvae.</title>
        <authorList>
            <person name="Okamoto M."/>
            <person name="Kumagai M."/>
            <person name="Kanamori H."/>
            <person name="Takamatsu D."/>
        </authorList>
    </citation>
    <scope>NUCLEOTIDE SEQUENCE [LARGE SCALE GENOMIC DNA]</scope>
    <source>
        <strain evidence="4 5">J42TS3</strain>
    </source>
</reference>
<evidence type="ECO:0000313" key="4">
    <source>
        <dbReference type="EMBL" id="GIP56153.1"/>
    </source>
</evidence>
<sequence length="202" mass="23178">MNESMNGFEKRAQRIKEKILRATLNLLRTTDPKRIRIADISKAAKVSQVTIYNYFGSKEALLRDVFIGYIDKAIAEFIEFMDGKHTLKEKIEYIIFLEKEAYSDLPPGAIKDLVEDDPELGAYIEKVYQEFTTPLVTRIIEEGKASGEIAPDMPLENVMAFIQLYMNQYQAILHMAAQSPDRDKFLEGMVQMFFYGVCGKPQ</sequence>
<dbReference type="Gene3D" id="1.10.10.60">
    <property type="entry name" value="Homeodomain-like"/>
    <property type="match status" value="1"/>
</dbReference>
<evidence type="ECO:0000259" key="3">
    <source>
        <dbReference type="PROSITE" id="PS50977"/>
    </source>
</evidence>
<dbReference type="PANTHER" id="PTHR43479">
    <property type="entry name" value="ACREF/ENVCD OPERON REPRESSOR-RELATED"/>
    <property type="match status" value="1"/>
</dbReference>
<dbReference type="PROSITE" id="PS50977">
    <property type="entry name" value="HTH_TETR_2"/>
    <property type="match status" value="1"/>
</dbReference>